<evidence type="ECO:0000259" key="10">
    <source>
        <dbReference type="PROSITE" id="PS51379"/>
    </source>
</evidence>
<dbReference type="InterPro" id="IPR017896">
    <property type="entry name" value="4Fe4S_Fe-S-bd"/>
</dbReference>
<feature type="binding site" evidence="9">
    <location>
        <position position="183"/>
    </location>
    <ligand>
        <name>cob(II)alamin</name>
        <dbReference type="ChEBI" id="CHEBI:16304"/>
    </ligand>
</feature>
<name>A0A240EAL2_9GAMM</name>
<keyword evidence="6 9" id="KW-0560">Oxidoreductase</keyword>
<evidence type="ECO:0000256" key="1">
    <source>
        <dbReference type="ARBA" id="ARBA00022485"/>
    </source>
</evidence>
<dbReference type="GO" id="GO:0052693">
    <property type="term" value="F:epoxyqueuosine reductase activity"/>
    <property type="evidence" value="ECO:0007669"/>
    <property type="project" value="UniProtKB-UniRule"/>
</dbReference>
<comment type="cofactor">
    <cofactor evidence="9">
        <name>cob(II)alamin</name>
        <dbReference type="ChEBI" id="CHEBI:16304"/>
    </cofactor>
</comment>
<evidence type="ECO:0000256" key="6">
    <source>
        <dbReference type="ARBA" id="ARBA00023002"/>
    </source>
</evidence>
<dbReference type="PANTHER" id="PTHR30002">
    <property type="entry name" value="EPOXYQUEUOSINE REDUCTASE"/>
    <property type="match status" value="1"/>
</dbReference>
<feature type="binding site" evidence="9">
    <location>
        <begin position="255"/>
        <end position="256"/>
    </location>
    <ligand>
        <name>cob(II)alamin</name>
        <dbReference type="ChEBI" id="CHEBI:16304"/>
    </ligand>
</feature>
<keyword evidence="5 9" id="KW-0671">Queuosine biosynthesis</keyword>
<feature type="binding site" evidence="9">
    <location>
        <position position="208"/>
    </location>
    <ligand>
        <name>[4Fe-4S] cluster</name>
        <dbReference type="ChEBI" id="CHEBI:49883"/>
        <label>1</label>
    </ligand>
</feature>
<feature type="binding site" evidence="9">
    <location>
        <position position="258"/>
    </location>
    <ligand>
        <name>[4Fe-4S] cluster</name>
        <dbReference type="ChEBI" id="CHEBI:49883"/>
        <label>2</label>
    </ligand>
</feature>
<comment type="pathway">
    <text evidence="9">tRNA modification; tRNA-queuosine biosynthesis.</text>
</comment>
<dbReference type="SUPFAM" id="SSF54862">
    <property type="entry name" value="4Fe-4S ferredoxins"/>
    <property type="match status" value="1"/>
</dbReference>
<keyword evidence="4 9" id="KW-0479">Metal-binding</keyword>
<dbReference type="EC" id="1.17.99.6" evidence="9"/>
<dbReference type="InterPro" id="IPR013542">
    <property type="entry name" value="QueG_DUF1730"/>
</dbReference>
<evidence type="ECO:0000256" key="3">
    <source>
        <dbReference type="ARBA" id="ARBA00022694"/>
    </source>
</evidence>
<comment type="cofactor">
    <cofactor evidence="9">
        <name>[4Fe-4S] cluster</name>
        <dbReference type="ChEBI" id="CHEBI:49883"/>
    </cofactor>
    <text evidence="9">Binds 2 [4Fe-4S] clusters per monomer.</text>
</comment>
<evidence type="ECO:0000256" key="8">
    <source>
        <dbReference type="ARBA" id="ARBA00023014"/>
    </source>
</evidence>
<dbReference type="GO" id="GO:0008616">
    <property type="term" value="P:tRNA queuosine(34) biosynthetic process"/>
    <property type="evidence" value="ECO:0007669"/>
    <property type="project" value="UniProtKB-UniRule"/>
</dbReference>
<feature type="binding site" evidence="9">
    <location>
        <position position="202"/>
    </location>
    <ligand>
        <name>[4Fe-4S] cluster</name>
        <dbReference type="ChEBI" id="CHEBI:49883"/>
        <label>1</label>
    </ligand>
</feature>
<keyword evidence="1 9" id="KW-0004">4Fe-4S</keyword>
<comment type="subunit">
    <text evidence="9">Monomer.</text>
</comment>
<evidence type="ECO:0000313" key="12">
    <source>
        <dbReference type="Proteomes" id="UP000219042"/>
    </source>
</evidence>
<comment type="subcellular location">
    <subcellularLocation>
        <location evidence="9">Cytoplasm</location>
    </subcellularLocation>
</comment>
<feature type="binding site" evidence="9">
    <location>
        <position position="262"/>
    </location>
    <ligand>
        <name>[4Fe-4S] cluster</name>
        <dbReference type="ChEBI" id="CHEBI:49883"/>
        <label>1</label>
    </ligand>
</feature>
<dbReference type="Pfam" id="PF08331">
    <property type="entry name" value="QueG_DUF1730"/>
    <property type="match status" value="1"/>
</dbReference>
<keyword evidence="7 9" id="KW-0408">Iron</keyword>
<dbReference type="GO" id="GO:0031419">
    <property type="term" value="F:cobalamin binding"/>
    <property type="evidence" value="ECO:0007669"/>
    <property type="project" value="UniProtKB-KW"/>
</dbReference>
<dbReference type="PROSITE" id="PS00198">
    <property type="entry name" value="4FE4S_FER_1"/>
    <property type="match status" value="1"/>
</dbReference>
<keyword evidence="9" id="KW-0170">Cobalt</keyword>
<comment type="catalytic activity">
    <reaction evidence="9">
        <text>epoxyqueuosine(34) in tRNA + AH2 = queuosine(34) in tRNA + A + H2O</text>
        <dbReference type="Rhea" id="RHEA:32159"/>
        <dbReference type="Rhea" id="RHEA-COMP:18571"/>
        <dbReference type="Rhea" id="RHEA-COMP:18582"/>
        <dbReference type="ChEBI" id="CHEBI:13193"/>
        <dbReference type="ChEBI" id="CHEBI:15377"/>
        <dbReference type="ChEBI" id="CHEBI:17499"/>
        <dbReference type="ChEBI" id="CHEBI:194431"/>
        <dbReference type="ChEBI" id="CHEBI:194443"/>
        <dbReference type="EC" id="1.17.99.6"/>
    </reaction>
</comment>
<dbReference type="GO" id="GO:0046872">
    <property type="term" value="F:metal ion binding"/>
    <property type="evidence" value="ECO:0007669"/>
    <property type="project" value="UniProtKB-KW"/>
</dbReference>
<dbReference type="AlphaFoldDB" id="A0A240EAL2"/>
<dbReference type="RefSeq" id="WP_097079343.1">
    <property type="nucleotide sequence ID" value="NZ_BAABHT010000005.1"/>
</dbReference>
<feature type="binding site" evidence="9">
    <location>
        <position position="148"/>
    </location>
    <ligand>
        <name>cob(II)alamin</name>
        <dbReference type="ChEBI" id="CHEBI:16304"/>
    </ligand>
</feature>
<dbReference type="Pfam" id="PF13484">
    <property type="entry name" value="Fer4_16"/>
    <property type="match status" value="1"/>
</dbReference>
<dbReference type="UniPathway" id="UPA00392"/>
<dbReference type="InterPro" id="IPR017900">
    <property type="entry name" value="4Fe4S_Fe_S_CS"/>
</dbReference>
<comment type="similarity">
    <text evidence="9">Belongs to the QueG family.</text>
</comment>
<feature type="binding site" evidence="9">
    <location>
        <position position="71"/>
    </location>
    <ligand>
        <name>cob(II)alamin</name>
        <dbReference type="ChEBI" id="CHEBI:16304"/>
    </ligand>
</feature>
<keyword evidence="3 9" id="KW-0819">tRNA processing</keyword>
<proteinExistence type="inferred from homology"/>
<feature type="binding site" evidence="9">
    <location>
        <position position="237"/>
    </location>
    <ligand>
        <name>tRNA</name>
        <dbReference type="ChEBI" id="CHEBI:17843"/>
    </ligand>
</feature>
<accession>A0A240EAL2</accession>
<evidence type="ECO:0000256" key="7">
    <source>
        <dbReference type="ARBA" id="ARBA00023004"/>
    </source>
</evidence>
<dbReference type="Proteomes" id="UP000219042">
    <property type="component" value="Unassembled WGS sequence"/>
</dbReference>
<feature type="binding site" evidence="9">
    <location>
        <position position="172"/>
    </location>
    <ligand>
        <name>cob(II)alamin</name>
        <dbReference type="ChEBI" id="CHEBI:16304"/>
    </ligand>
</feature>
<dbReference type="PANTHER" id="PTHR30002:SF4">
    <property type="entry name" value="EPOXYQUEUOSINE REDUCTASE"/>
    <property type="match status" value="1"/>
</dbReference>
<keyword evidence="8 9" id="KW-0411">Iron-sulfur</keyword>
<feature type="binding site" evidence="9">
    <location>
        <position position="255"/>
    </location>
    <ligand>
        <name>[4Fe-4S] cluster</name>
        <dbReference type="ChEBI" id="CHEBI:49883"/>
        <label>2</label>
    </ligand>
</feature>
<organism evidence="11 12">
    <name type="scientific">Acinetobacter puyangensis</name>
    <dbReference type="NCBI Taxonomy" id="1096779"/>
    <lineage>
        <taxon>Bacteria</taxon>
        <taxon>Pseudomonadati</taxon>
        <taxon>Pseudomonadota</taxon>
        <taxon>Gammaproteobacteria</taxon>
        <taxon>Moraxellales</taxon>
        <taxon>Moraxellaceae</taxon>
        <taxon>Acinetobacter</taxon>
    </lineage>
</organism>
<sequence length="367" mass="41576">MSKSLSTLDLGLRDDPHALKHWIKAQAMALGFNDCVIAKPDTKDQLAHFQRYLDNGYHADMHYLEENLDKRADPTLLVPDTHSIICVRLNYLQDKPQARYVPDQPDLGIIARYARGRDYHKVMRGRLKQLAQRIEDKIGPFSSRPFSDSAPIFEKTLAENAGMGWTGKHTLLINRQSGSFFVLGELFCSLALPFDTPASKHCGSCSACIDICPTQAIVEPYMLDARKCIAYLTIEYKGSIPLELRAQIGNRIFGCDDCQLICPWNRYAKVTTLDDFQTRHDLDQTALLDFWQWDEATFLAKTEGSAIRRTGFQSFKRNVAIALGNAPFSTQILAALQQYFSEHEALVKEHVAWAISVQVQKNEHKSH</sequence>
<feature type="active site" description="Proton donor" evidence="9">
    <location>
        <position position="148"/>
    </location>
</feature>
<feature type="binding site" evidence="9">
    <location>
        <position position="228"/>
    </location>
    <ligand>
        <name>[4Fe-4S] cluster</name>
        <dbReference type="ChEBI" id="CHEBI:49883"/>
        <label>2</label>
    </ligand>
</feature>
<gene>
    <name evidence="9" type="primary">queG</name>
    <name evidence="11" type="ORF">SAMN05421731_105125</name>
</gene>
<feature type="domain" description="4Fe-4S ferredoxin-type" evidence="10">
    <location>
        <begin position="190"/>
        <end position="221"/>
    </location>
</feature>
<dbReference type="PROSITE" id="PS51379">
    <property type="entry name" value="4FE4S_FER_2"/>
    <property type="match status" value="1"/>
</dbReference>
<keyword evidence="2 9" id="KW-0963">Cytoplasm</keyword>
<dbReference type="FunFam" id="3.30.70.20:FF:000017">
    <property type="entry name" value="Epoxyqueuosine reductase"/>
    <property type="match status" value="1"/>
</dbReference>
<dbReference type="Gene3D" id="3.30.70.20">
    <property type="match status" value="1"/>
</dbReference>
<keyword evidence="12" id="KW-1185">Reference proteome</keyword>
<dbReference type="OrthoDB" id="9784571at2"/>
<evidence type="ECO:0000313" key="11">
    <source>
        <dbReference type="EMBL" id="SNX45571.1"/>
    </source>
</evidence>
<dbReference type="GO" id="GO:0051539">
    <property type="term" value="F:4 iron, 4 sulfur cluster binding"/>
    <property type="evidence" value="ECO:0007669"/>
    <property type="project" value="UniProtKB-KW"/>
</dbReference>
<feature type="binding site" evidence="9">
    <location>
        <position position="166"/>
    </location>
    <ligand>
        <name>cob(II)alamin</name>
        <dbReference type="ChEBI" id="CHEBI:16304"/>
    </ligand>
</feature>
<evidence type="ECO:0000256" key="2">
    <source>
        <dbReference type="ARBA" id="ARBA00022490"/>
    </source>
</evidence>
<protein>
    <recommendedName>
        <fullName evidence="9">Epoxyqueuosine reductase</fullName>
        <ecNumber evidence="9">1.17.99.6</ecNumber>
    </recommendedName>
    <alternativeName>
        <fullName evidence="9">Queuosine biosynthesis protein QueG</fullName>
    </alternativeName>
</protein>
<reference evidence="12" key="1">
    <citation type="submission" date="2016-09" db="EMBL/GenBank/DDBJ databases">
        <authorList>
            <person name="Varghese N."/>
            <person name="Submissions S."/>
        </authorList>
    </citation>
    <scope>NUCLEOTIDE SEQUENCE [LARGE SCALE GENOMIC DNA]</scope>
    <source>
        <strain evidence="12">ANC 4466</strain>
    </source>
</reference>
<feature type="binding site" evidence="9">
    <location>
        <position position="205"/>
    </location>
    <ligand>
        <name>[4Fe-4S] cluster</name>
        <dbReference type="ChEBI" id="CHEBI:49883"/>
        <label>1</label>
    </ligand>
</feature>
<dbReference type="GO" id="GO:0005737">
    <property type="term" value="C:cytoplasm"/>
    <property type="evidence" value="ECO:0007669"/>
    <property type="project" value="UniProtKB-SubCell"/>
</dbReference>
<evidence type="ECO:0000256" key="9">
    <source>
        <dbReference type="HAMAP-Rule" id="MF_00916"/>
    </source>
</evidence>
<keyword evidence="9" id="KW-0846">Cobalamin</keyword>
<dbReference type="InterPro" id="IPR004453">
    <property type="entry name" value="QueG"/>
</dbReference>
<comment type="caution">
    <text evidence="9">Lacks conserved residue(s) required for the propagation of feature annotation.</text>
</comment>
<feature type="binding site" evidence="9">
    <location>
        <position position="212"/>
    </location>
    <ligand>
        <name>[4Fe-4S] cluster</name>
        <dbReference type="ChEBI" id="CHEBI:49883"/>
        <label>2</label>
    </ligand>
</feature>
<dbReference type="EMBL" id="OANT01000005">
    <property type="protein sequence ID" value="SNX45571.1"/>
    <property type="molecule type" value="Genomic_DNA"/>
</dbReference>
<evidence type="ECO:0000256" key="5">
    <source>
        <dbReference type="ARBA" id="ARBA00022785"/>
    </source>
</evidence>
<dbReference type="NCBIfam" id="TIGR00276">
    <property type="entry name" value="tRNA epoxyqueuosine(34) reductase QueG"/>
    <property type="match status" value="1"/>
</dbReference>
<dbReference type="HAMAP" id="MF_00916">
    <property type="entry name" value="QueG"/>
    <property type="match status" value="1"/>
</dbReference>
<evidence type="ECO:0000256" key="4">
    <source>
        <dbReference type="ARBA" id="ARBA00022723"/>
    </source>
</evidence>
<comment type="function">
    <text evidence="9">Catalyzes the conversion of epoxyqueuosine (oQ) to queuosine (Q), which is a hypermodified base found in the wobble positions of tRNA(Asp), tRNA(Asn), tRNA(His) and tRNA(Tyr).</text>
</comment>